<feature type="domain" description="Peptidase M28" evidence="9">
    <location>
        <begin position="214"/>
        <end position="405"/>
    </location>
</feature>
<evidence type="ECO:0000256" key="4">
    <source>
        <dbReference type="ARBA" id="ARBA00022729"/>
    </source>
</evidence>
<protein>
    <submittedName>
        <fullName evidence="10">Bacterial leucyl aminopeptidase</fullName>
    </submittedName>
</protein>
<keyword evidence="4" id="KW-0732">Signal</keyword>
<dbReference type="InterPro" id="IPR012189">
    <property type="entry name" value="Pept_M28E_Ap1"/>
</dbReference>
<dbReference type="InterPro" id="IPR007484">
    <property type="entry name" value="Peptidase_M28"/>
</dbReference>
<feature type="binding site" evidence="7">
    <location>
        <position position="286"/>
    </location>
    <ligand>
        <name>Zn(2+)</name>
        <dbReference type="ChEBI" id="CHEBI:29105"/>
        <label>2</label>
        <note>catalytic</note>
    </ligand>
</feature>
<dbReference type="AlphaFoldDB" id="S9R7I2"/>
<reference evidence="10" key="1">
    <citation type="submission" date="2013-05" db="EMBL/GenBank/DDBJ databases">
        <title>Genome assembly of Cystobacter fuscus DSM 2262.</title>
        <authorList>
            <person name="Sharma G."/>
            <person name="Khatri I."/>
            <person name="Kaur C."/>
            <person name="Mayilraj S."/>
            <person name="Subramanian S."/>
        </authorList>
    </citation>
    <scope>NUCLEOTIDE SEQUENCE [LARGE SCALE GENOMIC DNA]</scope>
    <source>
        <strain evidence="10">DSM 2262</strain>
    </source>
</reference>
<name>S9R7I2_CYSF2</name>
<evidence type="ECO:0000256" key="7">
    <source>
        <dbReference type="PIRSR" id="PIRSR036685-1"/>
    </source>
</evidence>
<feature type="binding site" evidence="7">
    <location>
        <position position="313"/>
    </location>
    <ligand>
        <name>Zn(2+)</name>
        <dbReference type="ChEBI" id="CHEBI:29105"/>
        <label>1</label>
    </ligand>
</feature>
<evidence type="ECO:0000256" key="1">
    <source>
        <dbReference type="ARBA" id="ARBA00022438"/>
    </source>
</evidence>
<keyword evidence="6 7" id="KW-0862">Zinc</keyword>
<dbReference type="Gene3D" id="3.40.630.10">
    <property type="entry name" value="Zn peptidases"/>
    <property type="match status" value="1"/>
</dbReference>
<keyword evidence="11" id="KW-1185">Reference proteome</keyword>
<evidence type="ECO:0000313" key="10">
    <source>
        <dbReference type="EMBL" id="EPX65008.1"/>
    </source>
</evidence>
<sequence length="437" mass="46105">MGQNRFTESKTEEASTAEEQRMRTMKFGAAALLLMCTTPAFAGEKDKEVWITIGTDALEPALASFQGQGLVAPTVTREKGGVAVMRVRESQLETLASAMHDKLNRCAGFIAHDSEEQALAAVEGAASPKPVQSLISYTIDNATTVNALLGSVQETSIRSTITSLSTKWTSRRYNVQSGADAATWLKSQWTALAGSRSDVSVAFFNHSSWLQPSVILTIKGTTLPNEVVVLGGHLDSINGSSSTASAPGADDDASGIASLTEVIRVAMLKGYKPARTVKFMAYAAEEVGLKGSAAIAAQHKSSGINVVGVLQLDMTNYRGSSYDIVLVSDYTNAAQNSFLSSLISKYLPGVTSTSTRCGYGCSDHASWYNQGYAASIPFEALMGQDNPYIHTSSDTLTQSAGSAQNSVKFVKLAAAYVAELAKGTAGSALVSDAEAER</sequence>
<keyword evidence="8" id="KW-1015">Disulfide bond</keyword>
<dbReference type="EMBL" id="ANAH02000001">
    <property type="protein sequence ID" value="EPX65008.1"/>
    <property type="molecule type" value="Genomic_DNA"/>
</dbReference>
<dbReference type="GO" id="GO:0004177">
    <property type="term" value="F:aminopeptidase activity"/>
    <property type="evidence" value="ECO:0007669"/>
    <property type="project" value="UniProtKB-KW"/>
</dbReference>
<dbReference type="PIRSF" id="PIRSF036685">
    <property type="entry name" value="BacLeuNPeptidase"/>
    <property type="match status" value="1"/>
</dbReference>
<evidence type="ECO:0000259" key="9">
    <source>
        <dbReference type="Pfam" id="PF04389"/>
    </source>
</evidence>
<keyword evidence="2" id="KW-0645">Protease</keyword>
<dbReference type="GO" id="GO:0006508">
    <property type="term" value="P:proteolysis"/>
    <property type="evidence" value="ECO:0007669"/>
    <property type="project" value="UniProtKB-KW"/>
</dbReference>
<proteinExistence type="predicted"/>
<evidence type="ECO:0000256" key="6">
    <source>
        <dbReference type="ARBA" id="ARBA00022833"/>
    </source>
</evidence>
<feature type="disulfide bond" evidence="8">
    <location>
        <begin position="357"/>
        <end position="361"/>
    </location>
</feature>
<keyword evidence="5" id="KW-0378">Hydrolase</keyword>
<keyword evidence="1 10" id="KW-0031">Aminopeptidase</keyword>
<feature type="binding site" evidence="7">
    <location>
        <position position="233"/>
    </location>
    <ligand>
        <name>Zn(2+)</name>
        <dbReference type="ChEBI" id="CHEBI:29105"/>
        <label>1</label>
    </ligand>
</feature>
<dbReference type="InterPro" id="IPR045175">
    <property type="entry name" value="M28_fam"/>
</dbReference>
<dbReference type="SUPFAM" id="SSF53187">
    <property type="entry name" value="Zn-dependent exopeptidases"/>
    <property type="match status" value="1"/>
</dbReference>
<organism evidence="10 11">
    <name type="scientific">Cystobacter fuscus (strain ATCC 25194 / DSM 2262 / NBRC 100088 / M29)</name>
    <dbReference type="NCBI Taxonomy" id="1242864"/>
    <lineage>
        <taxon>Bacteria</taxon>
        <taxon>Pseudomonadati</taxon>
        <taxon>Myxococcota</taxon>
        <taxon>Myxococcia</taxon>
        <taxon>Myxococcales</taxon>
        <taxon>Cystobacterineae</taxon>
        <taxon>Archangiaceae</taxon>
        <taxon>Cystobacter</taxon>
    </lineage>
</organism>
<evidence type="ECO:0000256" key="2">
    <source>
        <dbReference type="ARBA" id="ARBA00022670"/>
    </source>
</evidence>
<evidence type="ECO:0000313" key="11">
    <source>
        <dbReference type="Proteomes" id="UP000011682"/>
    </source>
</evidence>
<keyword evidence="3 7" id="KW-0479">Metal-binding</keyword>
<dbReference type="PANTHER" id="PTHR12147:SF56">
    <property type="entry name" value="AMINOPEPTIDASE YDR415C-RELATED"/>
    <property type="match status" value="1"/>
</dbReference>
<gene>
    <name evidence="10" type="ORF">D187_000433</name>
</gene>
<dbReference type="eggNOG" id="COG2234">
    <property type="taxonomic scope" value="Bacteria"/>
</dbReference>
<dbReference type="GO" id="GO:0046872">
    <property type="term" value="F:metal ion binding"/>
    <property type="evidence" value="ECO:0007669"/>
    <property type="project" value="UniProtKB-KW"/>
</dbReference>
<evidence type="ECO:0000256" key="5">
    <source>
        <dbReference type="ARBA" id="ARBA00022801"/>
    </source>
</evidence>
<feature type="binding site" evidence="7">
    <location>
        <position position="251"/>
    </location>
    <ligand>
        <name>Zn(2+)</name>
        <dbReference type="ChEBI" id="CHEBI:29105"/>
        <label>1</label>
    </ligand>
</feature>
<comment type="cofactor">
    <cofactor evidence="7">
        <name>Zn(2+)</name>
        <dbReference type="ChEBI" id="CHEBI:29105"/>
    </cofactor>
    <text evidence="7">Binds 2 Zn(2+) ions per subunit.</text>
</comment>
<evidence type="ECO:0000256" key="3">
    <source>
        <dbReference type="ARBA" id="ARBA00022723"/>
    </source>
</evidence>
<dbReference type="GO" id="GO:0008235">
    <property type="term" value="F:metalloexopeptidase activity"/>
    <property type="evidence" value="ECO:0007669"/>
    <property type="project" value="InterPro"/>
</dbReference>
<evidence type="ECO:0000256" key="8">
    <source>
        <dbReference type="PIRSR" id="PIRSR036685-2"/>
    </source>
</evidence>
<comment type="caution">
    <text evidence="10">The sequence shown here is derived from an EMBL/GenBank/DDBJ whole genome shotgun (WGS) entry which is preliminary data.</text>
</comment>
<feature type="binding site" evidence="7">
    <location>
        <position position="390"/>
    </location>
    <ligand>
        <name>Zn(2+)</name>
        <dbReference type="ChEBI" id="CHEBI:29105"/>
        <label>2</label>
        <note>catalytic</note>
    </ligand>
</feature>
<dbReference type="Pfam" id="PF04389">
    <property type="entry name" value="Peptidase_M28"/>
    <property type="match status" value="1"/>
</dbReference>
<dbReference type="Proteomes" id="UP000011682">
    <property type="component" value="Unassembled WGS sequence"/>
</dbReference>
<dbReference type="PANTHER" id="PTHR12147">
    <property type="entry name" value="METALLOPEPTIDASE M28 FAMILY MEMBER"/>
    <property type="match status" value="1"/>
</dbReference>
<accession>S9R7I2</accession>